<sequence>MAMYALGVLPLIRNLKEFTVQQVWYADDAAALGKLQQLRTWWDRLTSDGPLYGYFVNPSKSWLLVKPEFIDAANSIFKDTDINFTSEGHRYLGSPIGSDEFSTSFIQNKVSEWVSQLMRLADIANSQPHAVYSSLTHGLFSKFTFL</sequence>
<organism evidence="1">
    <name type="scientific">Amphimedon queenslandica</name>
    <name type="common">Sponge</name>
    <dbReference type="NCBI Taxonomy" id="400682"/>
    <lineage>
        <taxon>Eukaryota</taxon>
        <taxon>Metazoa</taxon>
        <taxon>Porifera</taxon>
        <taxon>Demospongiae</taxon>
        <taxon>Heteroscleromorpha</taxon>
        <taxon>Haplosclerida</taxon>
        <taxon>Niphatidae</taxon>
        <taxon>Amphimedon</taxon>
    </lineage>
</organism>
<reference evidence="1" key="1">
    <citation type="submission" date="2017-05" db="UniProtKB">
        <authorList>
            <consortium name="EnsemblMetazoa"/>
        </authorList>
    </citation>
    <scope>IDENTIFICATION</scope>
</reference>
<name>A0A1X7SJM5_AMPQE</name>
<evidence type="ECO:0008006" key="2">
    <source>
        <dbReference type="Google" id="ProtNLM"/>
    </source>
</evidence>
<dbReference type="eggNOG" id="ENOG502S9D9">
    <property type="taxonomic scope" value="Eukaryota"/>
</dbReference>
<dbReference type="AlphaFoldDB" id="A0A1X7SJM5"/>
<evidence type="ECO:0000313" key="1">
    <source>
        <dbReference type="EnsemblMetazoa" id="Aqu2.1.02312_001"/>
    </source>
</evidence>
<accession>A0A1X7SJM5</accession>
<dbReference type="EnsemblMetazoa" id="Aqu2.1.02312_001">
    <property type="protein sequence ID" value="Aqu2.1.02312_001"/>
    <property type="gene ID" value="Aqu2.1.02312"/>
</dbReference>
<protein>
    <recommendedName>
        <fullName evidence="2">Reverse transcriptase domain-containing protein</fullName>
    </recommendedName>
</protein>
<dbReference type="InParanoid" id="A0A1X7SJM5"/>
<proteinExistence type="predicted"/>